<evidence type="ECO:0000313" key="2">
    <source>
        <dbReference type="EMBL" id="GMA39000.1"/>
    </source>
</evidence>
<reference evidence="3" key="1">
    <citation type="journal article" date="2019" name="Int. J. Syst. Evol. Microbiol.">
        <title>The Global Catalogue of Microorganisms (GCM) 10K type strain sequencing project: providing services to taxonomists for standard genome sequencing and annotation.</title>
        <authorList>
            <consortium name="The Broad Institute Genomics Platform"/>
            <consortium name="The Broad Institute Genome Sequencing Center for Infectious Disease"/>
            <person name="Wu L."/>
            <person name="Ma J."/>
        </authorList>
    </citation>
    <scope>NUCLEOTIDE SEQUENCE [LARGE SCALE GENOMIC DNA]</scope>
    <source>
        <strain evidence="3">NBRC 113072</strain>
    </source>
</reference>
<proteinExistence type="predicted"/>
<dbReference type="RefSeq" id="WP_348536092.1">
    <property type="nucleotide sequence ID" value="NZ_BSUO01000001.1"/>
</dbReference>
<sequence length="64" mass="6977">MEDDGSGLPEGFRPGRSGLGTQIVTALVQDLRGSITWSRRDEGGTRVTFDARLRPISGTERRGM</sequence>
<dbReference type="Proteomes" id="UP001157126">
    <property type="component" value="Unassembled WGS sequence"/>
</dbReference>
<dbReference type="Gene3D" id="3.30.565.10">
    <property type="entry name" value="Histidine kinase-like ATPase, C-terminal domain"/>
    <property type="match status" value="1"/>
</dbReference>
<dbReference type="Pfam" id="PF02518">
    <property type="entry name" value="HATPase_c"/>
    <property type="match status" value="1"/>
</dbReference>
<accession>A0ABQ6INT7</accession>
<dbReference type="EMBL" id="BSUO01000001">
    <property type="protein sequence ID" value="GMA39000.1"/>
    <property type="molecule type" value="Genomic_DNA"/>
</dbReference>
<evidence type="ECO:0000313" key="3">
    <source>
        <dbReference type="Proteomes" id="UP001157126"/>
    </source>
</evidence>
<evidence type="ECO:0000259" key="1">
    <source>
        <dbReference type="Pfam" id="PF02518"/>
    </source>
</evidence>
<organism evidence="2 3">
    <name type="scientific">Mobilicoccus caccae</name>
    <dbReference type="NCBI Taxonomy" id="1859295"/>
    <lineage>
        <taxon>Bacteria</taxon>
        <taxon>Bacillati</taxon>
        <taxon>Actinomycetota</taxon>
        <taxon>Actinomycetes</taxon>
        <taxon>Micrococcales</taxon>
        <taxon>Dermatophilaceae</taxon>
        <taxon>Mobilicoccus</taxon>
    </lineage>
</organism>
<dbReference type="SUPFAM" id="SSF55874">
    <property type="entry name" value="ATPase domain of HSP90 chaperone/DNA topoisomerase II/histidine kinase"/>
    <property type="match status" value="1"/>
</dbReference>
<feature type="domain" description="Histidine kinase/HSP90-like ATPase" evidence="1">
    <location>
        <begin position="2"/>
        <end position="53"/>
    </location>
</feature>
<dbReference type="InterPro" id="IPR003594">
    <property type="entry name" value="HATPase_dom"/>
</dbReference>
<comment type="caution">
    <text evidence="2">The sequence shown here is derived from an EMBL/GenBank/DDBJ whole genome shotgun (WGS) entry which is preliminary data.</text>
</comment>
<gene>
    <name evidence="2" type="ORF">GCM10025883_10450</name>
</gene>
<name>A0ABQ6INT7_9MICO</name>
<keyword evidence="3" id="KW-1185">Reference proteome</keyword>
<dbReference type="InterPro" id="IPR036890">
    <property type="entry name" value="HATPase_C_sf"/>
</dbReference>
<protein>
    <recommendedName>
        <fullName evidence="1">Histidine kinase/HSP90-like ATPase domain-containing protein</fullName>
    </recommendedName>
</protein>